<gene>
    <name evidence="2" type="ORF">LENED_003176</name>
</gene>
<dbReference type="Proteomes" id="UP000188533">
    <property type="component" value="Unassembled WGS sequence"/>
</dbReference>
<reference evidence="2 3" key="1">
    <citation type="submission" date="2016-08" db="EMBL/GenBank/DDBJ databases">
        <authorList>
            <consortium name="Lentinula edodes genome sequencing consortium"/>
            <person name="Sakamoto Y."/>
            <person name="Nakade K."/>
            <person name="Sato S."/>
            <person name="Yoshida Y."/>
            <person name="Miyazaki K."/>
            <person name="Natsume S."/>
            <person name="Konno N."/>
        </authorList>
    </citation>
    <scope>NUCLEOTIDE SEQUENCE [LARGE SCALE GENOMIC DNA]</scope>
    <source>
        <strain evidence="2 3">NBRC 111202</strain>
    </source>
</reference>
<dbReference type="EMBL" id="BDGU01000066">
    <property type="protein sequence ID" value="GAW01574.1"/>
    <property type="molecule type" value="Genomic_DNA"/>
</dbReference>
<evidence type="ECO:0000256" key="1">
    <source>
        <dbReference type="SAM" id="SignalP"/>
    </source>
</evidence>
<evidence type="ECO:0000313" key="2">
    <source>
        <dbReference type="EMBL" id="GAW01574.1"/>
    </source>
</evidence>
<keyword evidence="1" id="KW-0732">Signal</keyword>
<feature type="signal peptide" evidence="1">
    <location>
        <begin position="1"/>
        <end position="24"/>
    </location>
</feature>
<keyword evidence="3" id="KW-1185">Reference proteome</keyword>
<name>A0A1Q3E392_LENED</name>
<evidence type="ECO:0000313" key="3">
    <source>
        <dbReference type="Proteomes" id="UP000188533"/>
    </source>
</evidence>
<feature type="chain" id="PRO_5012885337" evidence="1">
    <location>
        <begin position="25"/>
        <end position="80"/>
    </location>
</feature>
<reference evidence="2 3" key="2">
    <citation type="submission" date="2017-02" db="EMBL/GenBank/DDBJ databases">
        <title>A genome survey and senescence transcriptome analysis in Lentinula edodes.</title>
        <authorList>
            <person name="Sakamoto Y."/>
            <person name="Nakade K."/>
            <person name="Sato S."/>
            <person name="Yoshida Y."/>
            <person name="Miyazaki K."/>
            <person name="Natsume S."/>
            <person name="Konno N."/>
        </authorList>
    </citation>
    <scope>NUCLEOTIDE SEQUENCE [LARGE SCALE GENOMIC DNA]</scope>
    <source>
        <strain evidence="2 3">NBRC 111202</strain>
    </source>
</reference>
<dbReference type="AlphaFoldDB" id="A0A1Q3E392"/>
<organism evidence="2 3">
    <name type="scientific">Lentinula edodes</name>
    <name type="common">Shiitake mushroom</name>
    <name type="synonym">Lentinus edodes</name>
    <dbReference type="NCBI Taxonomy" id="5353"/>
    <lineage>
        <taxon>Eukaryota</taxon>
        <taxon>Fungi</taxon>
        <taxon>Dikarya</taxon>
        <taxon>Basidiomycota</taxon>
        <taxon>Agaricomycotina</taxon>
        <taxon>Agaricomycetes</taxon>
        <taxon>Agaricomycetidae</taxon>
        <taxon>Agaricales</taxon>
        <taxon>Marasmiineae</taxon>
        <taxon>Omphalotaceae</taxon>
        <taxon>Lentinula</taxon>
    </lineage>
</organism>
<sequence length="80" mass="8809">MFKFALQTVFVLLFTQALFMGASATCTKTEFILEIGSFLYSVPPAKFAVQDLLAILLDVEPLSPLGLGLDLRARFVELPL</sequence>
<protein>
    <submittedName>
        <fullName evidence="2">Uncharacterized protein</fullName>
    </submittedName>
</protein>
<accession>A0A1Q3E392</accession>
<proteinExistence type="predicted"/>
<comment type="caution">
    <text evidence="2">The sequence shown here is derived from an EMBL/GenBank/DDBJ whole genome shotgun (WGS) entry which is preliminary data.</text>
</comment>